<name>A0A4Y2BMW9_ARAVE</name>
<protein>
    <submittedName>
        <fullName evidence="2">Retrovirus-related Pol polyprotein from transposon TNT 1-94</fullName>
    </submittedName>
</protein>
<dbReference type="InterPro" id="IPR043502">
    <property type="entry name" value="DNA/RNA_pol_sf"/>
</dbReference>
<dbReference type="Pfam" id="PF07727">
    <property type="entry name" value="RVT_2"/>
    <property type="match status" value="1"/>
</dbReference>
<sequence>MLDEILVMNNRKVWTLVQKPNNNKIIGCRWVFTVKNDDQGKIVRYKARLVAQGFKQMKGIHYDEVFSPVVNFEIVRLCFSIFVCKLQWSHCQLDVKCAYLYAPLDENILMSQPQGFEDPNKPEYVCKLNKSIYGLHQSGRNWFLEIHNVLVNLKFRKIEWANCIYTFNDSVVLLIYVDDIVVFAANESLIFSIVDKLRQHFDIKILGQTRKLLGVEFEQKAETLLIHQHDYINKNLFGI</sequence>
<evidence type="ECO:0000259" key="1">
    <source>
        <dbReference type="Pfam" id="PF07727"/>
    </source>
</evidence>
<evidence type="ECO:0000313" key="2">
    <source>
        <dbReference type="EMBL" id="GBL92949.1"/>
    </source>
</evidence>
<dbReference type="AlphaFoldDB" id="A0A4Y2BMW9"/>
<dbReference type="EMBL" id="BGPR01160185">
    <property type="protein sequence ID" value="GBL92949.1"/>
    <property type="molecule type" value="Genomic_DNA"/>
</dbReference>
<proteinExistence type="predicted"/>
<dbReference type="InterPro" id="IPR013103">
    <property type="entry name" value="RVT_2"/>
</dbReference>
<dbReference type="OrthoDB" id="1099987at2759"/>
<dbReference type="GO" id="GO:0071897">
    <property type="term" value="P:DNA biosynthetic process"/>
    <property type="evidence" value="ECO:0007669"/>
    <property type="project" value="UniProtKB-ARBA"/>
</dbReference>
<dbReference type="Proteomes" id="UP000499080">
    <property type="component" value="Unassembled WGS sequence"/>
</dbReference>
<keyword evidence="3" id="KW-1185">Reference proteome</keyword>
<feature type="domain" description="Reverse transcriptase Ty1/copia-type" evidence="1">
    <location>
        <begin position="12"/>
        <end position="234"/>
    </location>
</feature>
<accession>A0A4Y2BMW9</accession>
<reference evidence="2 3" key="1">
    <citation type="journal article" date="2019" name="Sci. Rep.">
        <title>Orb-weaving spider Araneus ventricosus genome elucidates the spidroin gene catalogue.</title>
        <authorList>
            <person name="Kono N."/>
            <person name="Nakamura H."/>
            <person name="Ohtoshi R."/>
            <person name="Moran D.A.P."/>
            <person name="Shinohara A."/>
            <person name="Yoshida Y."/>
            <person name="Fujiwara M."/>
            <person name="Mori M."/>
            <person name="Tomita M."/>
            <person name="Arakawa K."/>
        </authorList>
    </citation>
    <scope>NUCLEOTIDE SEQUENCE [LARGE SCALE GENOMIC DNA]</scope>
</reference>
<gene>
    <name evidence="2" type="primary">POLX_1601</name>
    <name evidence="2" type="ORF">AVEN_69550_1</name>
</gene>
<comment type="caution">
    <text evidence="2">The sequence shown here is derived from an EMBL/GenBank/DDBJ whole genome shotgun (WGS) entry which is preliminary data.</text>
</comment>
<dbReference type="SUPFAM" id="SSF56672">
    <property type="entry name" value="DNA/RNA polymerases"/>
    <property type="match status" value="1"/>
</dbReference>
<evidence type="ECO:0000313" key="3">
    <source>
        <dbReference type="Proteomes" id="UP000499080"/>
    </source>
</evidence>
<organism evidence="2 3">
    <name type="scientific">Araneus ventricosus</name>
    <name type="common">Orbweaver spider</name>
    <name type="synonym">Epeira ventricosa</name>
    <dbReference type="NCBI Taxonomy" id="182803"/>
    <lineage>
        <taxon>Eukaryota</taxon>
        <taxon>Metazoa</taxon>
        <taxon>Ecdysozoa</taxon>
        <taxon>Arthropoda</taxon>
        <taxon>Chelicerata</taxon>
        <taxon>Arachnida</taxon>
        <taxon>Araneae</taxon>
        <taxon>Araneomorphae</taxon>
        <taxon>Entelegynae</taxon>
        <taxon>Araneoidea</taxon>
        <taxon>Araneidae</taxon>
        <taxon>Araneus</taxon>
    </lineage>
</organism>